<dbReference type="Proteomes" id="UP000000440">
    <property type="component" value="Chromosome"/>
</dbReference>
<evidence type="ECO:0000256" key="1">
    <source>
        <dbReference type="SAM" id="SignalP"/>
    </source>
</evidence>
<dbReference type="KEGG" id="tel:tlr2378"/>
<protein>
    <submittedName>
        <fullName evidence="2">Tlr2378 protein</fullName>
    </submittedName>
</protein>
<dbReference type="AlphaFoldDB" id="Q8DGE0"/>
<feature type="chain" id="PRO_5004304680" evidence="1">
    <location>
        <begin position="24"/>
        <end position="160"/>
    </location>
</feature>
<feature type="signal peptide" evidence="1">
    <location>
        <begin position="1"/>
        <end position="23"/>
    </location>
</feature>
<name>Q8DGE0_THEVB</name>
<reference evidence="2 3" key="1">
    <citation type="journal article" date="2002" name="DNA Res.">
        <title>Complete genome structure of the thermophilic cyanobacterium Thermosynechococcus elongatus BP-1.</title>
        <authorList>
            <person name="Nakamura Y."/>
            <person name="Kaneko T."/>
            <person name="Sato S."/>
            <person name="Ikeuchi M."/>
            <person name="Katoh H."/>
            <person name="Sasamoto S."/>
            <person name="Watanabe A."/>
            <person name="Iriguchi M."/>
            <person name="Kawashima K."/>
            <person name="Kimura T."/>
            <person name="Kishida Y."/>
            <person name="Kiyokawa C."/>
            <person name="Kohara M."/>
            <person name="Matsumoto M."/>
            <person name="Matsuno A."/>
            <person name="Nakazaki N."/>
            <person name="Shimpo S."/>
            <person name="Sugimoto M."/>
            <person name="Takeuchi C."/>
            <person name="Yamada M."/>
            <person name="Tabata S."/>
        </authorList>
    </citation>
    <scope>NUCLEOTIDE SEQUENCE [LARGE SCALE GENOMIC DNA]</scope>
    <source>
        <strain evidence="3">IAM M-273 / NIES-2133 / BP-1</strain>
    </source>
</reference>
<dbReference type="EMBL" id="BA000039">
    <property type="protein sequence ID" value="BAC09930.1"/>
    <property type="molecule type" value="Genomic_DNA"/>
</dbReference>
<dbReference type="EnsemblBacteria" id="BAC09930">
    <property type="protein sequence ID" value="BAC09930"/>
    <property type="gene ID" value="BAC09930"/>
</dbReference>
<evidence type="ECO:0000313" key="2">
    <source>
        <dbReference type="EMBL" id="BAC09930.1"/>
    </source>
</evidence>
<keyword evidence="3" id="KW-1185">Reference proteome</keyword>
<gene>
    <name evidence="2" type="ordered locus">tlr2378</name>
</gene>
<sequence>MLNQKGLLLACLAVALSPAVSRAVPLASTQTLQSQRPSNNGELKTPSNLQVHPTIIGKITKSHSISCNEIVINATLHPPGGFPVGGATATLSPAGRNGCSYKIMVPPELLGKQVHLWGTFKSSSPLLSIQPVGWQSPISVPQQLGISQSYDFVAMETVIH</sequence>
<evidence type="ECO:0000313" key="3">
    <source>
        <dbReference type="Proteomes" id="UP000000440"/>
    </source>
</evidence>
<organism evidence="2 3">
    <name type="scientific">Thermosynechococcus vestitus (strain NIES-2133 / IAM M-273 / BP-1)</name>
    <dbReference type="NCBI Taxonomy" id="197221"/>
    <lineage>
        <taxon>Bacteria</taxon>
        <taxon>Bacillati</taxon>
        <taxon>Cyanobacteriota</taxon>
        <taxon>Cyanophyceae</taxon>
        <taxon>Acaryochloridales</taxon>
        <taxon>Thermosynechococcaceae</taxon>
        <taxon>Thermosynechococcus</taxon>
    </lineage>
</organism>
<accession>Q8DGE0</accession>
<dbReference type="RefSeq" id="WP_011058210.1">
    <property type="nucleotide sequence ID" value="NC_004113.1"/>
</dbReference>
<keyword evidence="1" id="KW-0732">Signal</keyword>
<proteinExistence type="predicted"/>